<dbReference type="InParanoid" id="A0A4W3GL15"/>
<reference evidence="1" key="5">
    <citation type="submission" date="2025-09" db="UniProtKB">
        <authorList>
            <consortium name="Ensembl"/>
        </authorList>
    </citation>
    <scope>IDENTIFICATION</scope>
</reference>
<dbReference type="Ensembl" id="ENSCMIT00000003932.1">
    <property type="protein sequence ID" value="ENSCMIP00000003787.1"/>
    <property type="gene ID" value="ENSCMIG00000002271.1"/>
</dbReference>
<accession>A0A4W3GL15</accession>
<dbReference type="AlphaFoldDB" id="A0A4W3GL15"/>
<reference evidence="2" key="1">
    <citation type="journal article" date="2006" name="Science">
        <title>Ancient noncoding elements conserved in the human genome.</title>
        <authorList>
            <person name="Venkatesh B."/>
            <person name="Kirkness E.F."/>
            <person name="Loh Y.H."/>
            <person name="Halpern A.L."/>
            <person name="Lee A.P."/>
            <person name="Johnson J."/>
            <person name="Dandona N."/>
            <person name="Viswanathan L.D."/>
            <person name="Tay A."/>
            <person name="Venter J.C."/>
            <person name="Strausberg R.L."/>
            <person name="Brenner S."/>
        </authorList>
    </citation>
    <scope>NUCLEOTIDE SEQUENCE [LARGE SCALE GENOMIC DNA]</scope>
</reference>
<sequence>MLYIIIILAFDIVPHHVFDTAESLLIKFQLCRYSILPYRFFKRLGIPGPTPLPFIGTFLGYRKFCLRCTHRVYAC</sequence>
<protein>
    <submittedName>
        <fullName evidence="1">Uncharacterized protein</fullName>
    </submittedName>
</protein>
<reference evidence="2" key="3">
    <citation type="journal article" date="2014" name="Nature">
        <title>Elephant shark genome provides unique insights into gnathostome evolution.</title>
        <authorList>
            <consortium name="International Elephant Shark Genome Sequencing Consortium"/>
            <person name="Venkatesh B."/>
            <person name="Lee A.P."/>
            <person name="Ravi V."/>
            <person name="Maurya A.K."/>
            <person name="Lian M.M."/>
            <person name="Swann J.B."/>
            <person name="Ohta Y."/>
            <person name="Flajnik M.F."/>
            <person name="Sutoh Y."/>
            <person name="Kasahara M."/>
            <person name="Hoon S."/>
            <person name="Gangu V."/>
            <person name="Roy S.W."/>
            <person name="Irimia M."/>
            <person name="Korzh V."/>
            <person name="Kondrychyn I."/>
            <person name="Lim Z.W."/>
            <person name="Tay B.H."/>
            <person name="Tohari S."/>
            <person name="Kong K.W."/>
            <person name="Ho S."/>
            <person name="Lorente-Galdos B."/>
            <person name="Quilez J."/>
            <person name="Marques-Bonet T."/>
            <person name="Raney B.J."/>
            <person name="Ingham P.W."/>
            <person name="Tay A."/>
            <person name="Hillier L.W."/>
            <person name="Minx P."/>
            <person name="Boehm T."/>
            <person name="Wilson R.K."/>
            <person name="Brenner S."/>
            <person name="Warren W.C."/>
        </authorList>
    </citation>
    <scope>NUCLEOTIDE SEQUENCE [LARGE SCALE GENOMIC DNA]</scope>
</reference>
<name>A0A4W3GL15_CALMI</name>
<dbReference type="Proteomes" id="UP000314986">
    <property type="component" value="Unassembled WGS sequence"/>
</dbReference>
<keyword evidence="2" id="KW-1185">Reference proteome</keyword>
<evidence type="ECO:0000313" key="1">
    <source>
        <dbReference type="Ensembl" id="ENSCMIP00000003787.1"/>
    </source>
</evidence>
<organism evidence="1 2">
    <name type="scientific">Callorhinchus milii</name>
    <name type="common">Ghost shark</name>
    <dbReference type="NCBI Taxonomy" id="7868"/>
    <lineage>
        <taxon>Eukaryota</taxon>
        <taxon>Metazoa</taxon>
        <taxon>Chordata</taxon>
        <taxon>Craniata</taxon>
        <taxon>Vertebrata</taxon>
        <taxon>Chondrichthyes</taxon>
        <taxon>Holocephali</taxon>
        <taxon>Chimaeriformes</taxon>
        <taxon>Callorhinchidae</taxon>
        <taxon>Callorhinchus</taxon>
    </lineage>
</organism>
<evidence type="ECO:0000313" key="2">
    <source>
        <dbReference type="Proteomes" id="UP000314986"/>
    </source>
</evidence>
<proteinExistence type="predicted"/>
<reference evidence="1" key="4">
    <citation type="submission" date="2025-08" db="UniProtKB">
        <authorList>
            <consortium name="Ensembl"/>
        </authorList>
    </citation>
    <scope>IDENTIFICATION</scope>
</reference>
<reference evidence="2" key="2">
    <citation type="journal article" date="2007" name="PLoS Biol.">
        <title>Survey sequencing and comparative analysis of the elephant shark (Callorhinchus milii) genome.</title>
        <authorList>
            <person name="Venkatesh B."/>
            <person name="Kirkness E.F."/>
            <person name="Loh Y.H."/>
            <person name="Halpern A.L."/>
            <person name="Lee A.P."/>
            <person name="Johnson J."/>
            <person name="Dandona N."/>
            <person name="Viswanathan L.D."/>
            <person name="Tay A."/>
            <person name="Venter J.C."/>
            <person name="Strausberg R.L."/>
            <person name="Brenner S."/>
        </authorList>
    </citation>
    <scope>NUCLEOTIDE SEQUENCE [LARGE SCALE GENOMIC DNA]</scope>
</reference>